<proteinExistence type="predicted"/>
<dbReference type="PANTHER" id="PTHR47093:SF1">
    <property type="entry name" value="PROTEIN JSN1-RELATED"/>
    <property type="match status" value="1"/>
</dbReference>
<dbReference type="EMBL" id="JAPWDO010000003">
    <property type="protein sequence ID" value="KAJ5478399.1"/>
    <property type="molecule type" value="Genomic_DNA"/>
</dbReference>
<sequence>MLPVSRPDGQMNFNYIPTTQPMSGTSTGRSSPSDLAGSGNPRMPFGPSPGSIGSSRPGAGSPSHDLTSRLYSKRAREIQAQEGISPSIWGPPTSGHSTPLRENIPESPSQDSFPDLIPTTNGSMDSPGRRARAGTVPSRFPPMGTLNEMDLQQPYLSQTSRPTPSTSPFRPPRCFRDRYKFQGREFDWCAQPGIAIPPSSWLDATEKQLFGRWRPLRPITVFNQLVYGS</sequence>
<dbReference type="GO" id="GO:0000288">
    <property type="term" value="P:nuclear-transcribed mRNA catabolic process, deadenylation-dependent decay"/>
    <property type="evidence" value="ECO:0007669"/>
    <property type="project" value="TreeGrafter"/>
</dbReference>
<dbReference type="OrthoDB" id="2017782at2759"/>
<gene>
    <name evidence="2" type="ORF">N7530_003908</name>
</gene>
<name>A0A9X0BPW6_9EURO</name>
<accession>A0A9X0BPW6</accession>
<evidence type="ECO:0000256" key="1">
    <source>
        <dbReference type="SAM" id="MobiDB-lite"/>
    </source>
</evidence>
<feature type="compositionally biased region" description="Polar residues" evidence="1">
    <location>
        <begin position="106"/>
        <end position="124"/>
    </location>
</feature>
<dbReference type="Proteomes" id="UP001147760">
    <property type="component" value="Unassembled WGS sequence"/>
</dbReference>
<keyword evidence="3" id="KW-1185">Reference proteome</keyword>
<protein>
    <submittedName>
        <fullName evidence="2">Uncharacterized protein</fullName>
    </submittedName>
</protein>
<comment type="caution">
    <text evidence="2">The sequence shown here is derived from an EMBL/GenBank/DDBJ whole genome shotgun (WGS) entry which is preliminary data.</text>
</comment>
<evidence type="ECO:0000313" key="2">
    <source>
        <dbReference type="EMBL" id="KAJ5478399.1"/>
    </source>
</evidence>
<reference evidence="2" key="2">
    <citation type="journal article" date="2023" name="IMA Fungus">
        <title>Comparative genomic study of the Penicillium genus elucidates a diverse pangenome and 15 lateral gene transfer events.</title>
        <authorList>
            <person name="Petersen C."/>
            <person name="Sorensen T."/>
            <person name="Nielsen M.R."/>
            <person name="Sondergaard T.E."/>
            <person name="Sorensen J.L."/>
            <person name="Fitzpatrick D.A."/>
            <person name="Frisvad J.C."/>
            <person name="Nielsen K.L."/>
        </authorList>
    </citation>
    <scope>NUCLEOTIDE SEQUENCE</scope>
    <source>
        <strain evidence="2">IBT 17660</strain>
    </source>
</reference>
<dbReference type="AlphaFoldDB" id="A0A9X0BPW6"/>
<evidence type="ECO:0000313" key="3">
    <source>
        <dbReference type="Proteomes" id="UP001147760"/>
    </source>
</evidence>
<dbReference type="InterPro" id="IPR052645">
    <property type="entry name" value="Pumilio_domain_protein"/>
</dbReference>
<feature type="compositionally biased region" description="Low complexity" evidence="1">
    <location>
        <begin position="48"/>
        <end position="63"/>
    </location>
</feature>
<feature type="compositionally biased region" description="Polar residues" evidence="1">
    <location>
        <begin position="11"/>
        <end position="33"/>
    </location>
</feature>
<reference evidence="2" key="1">
    <citation type="submission" date="2022-12" db="EMBL/GenBank/DDBJ databases">
        <authorList>
            <person name="Petersen C."/>
        </authorList>
    </citation>
    <scope>NUCLEOTIDE SEQUENCE</scope>
    <source>
        <strain evidence="2">IBT 17660</strain>
    </source>
</reference>
<feature type="region of interest" description="Disordered" evidence="1">
    <location>
        <begin position="1"/>
        <end position="141"/>
    </location>
</feature>
<dbReference type="PANTHER" id="PTHR47093">
    <property type="entry name" value="PROTEIN JSN1-RELATED"/>
    <property type="match status" value="1"/>
</dbReference>
<organism evidence="2 3">
    <name type="scientific">Penicillium desertorum</name>
    <dbReference type="NCBI Taxonomy" id="1303715"/>
    <lineage>
        <taxon>Eukaryota</taxon>
        <taxon>Fungi</taxon>
        <taxon>Dikarya</taxon>
        <taxon>Ascomycota</taxon>
        <taxon>Pezizomycotina</taxon>
        <taxon>Eurotiomycetes</taxon>
        <taxon>Eurotiomycetidae</taxon>
        <taxon>Eurotiales</taxon>
        <taxon>Aspergillaceae</taxon>
        <taxon>Penicillium</taxon>
    </lineage>
</organism>